<name>A0A5N5SKP6_9CRUS</name>
<sequence>MKLRLIALNSCNIFVRCESVSQRIRQSQGQSLLFNNLGTSLIIQSWIEEELNGGGVISMCSCTEYQITYQIRLTLTSTFDDMRCTLLRLLEKVKNLELKNSLDVIKFLNITSHNADGSGNLLEEGIPEVIPKKRLSMLLFYWFRFGLEDIQ</sequence>
<reference evidence="1 2" key="1">
    <citation type="journal article" date="2019" name="PLoS Biol.">
        <title>Sex chromosomes control vertical transmission of feminizing Wolbachia symbionts in an isopod.</title>
        <authorList>
            <person name="Becking T."/>
            <person name="Chebbi M.A."/>
            <person name="Giraud I."/>
            <person name="Moumen B."/>
            <person name="Laverre T."/>
            <person name="Caubet Y."/>
            <person name="Peccoud J."/>
            <person name="Gilbert C."/>
            <person name="Cordaux R."/>
        </authorList>
    </citation>
    <scope>NUCLEOTIDE SEQUENCE [LARGE SCALE GENOMIC DNA]</scope>
    <source>
        <strain evidence="1">ANa2</strain>
        <tissue evidence="1">Whole body excluding digestive tract and cuticle</tissue>
    </source>
</reference>
<gene>
    <name evidence="1" type="ORF">Anas_12441</name>
</gene>
<comment type="caution">
    <text evidence="1">The sequence shown here is derived from an EMBL/GenBank/DDBJ whole genome shotgun (WGS) entry which is preliminary data.</text>
</comment>
<evidence type="ECO:0000313" key="1">
    <source>
        <dbReference type="EMBL" id="KAB7494556.1"/>
    </source>
</evidence>
<organism evidence="1 2">
    <name type="scientific">Armadillidium nasatum</name>
    <dbReference type="NCBI Taxonomy" id="96803"/>
    <lineage>
        <taxon>Eukaryota</taxon>
        <taxon>Metazoa</taxon>
        <taxon>Ecdysozoa</taxon>
        <taxon>Arthropoda</taxon>
        <taxon>Crustacea</taxon>
        <taxon>Multicrustacea</taxon>
        <taxon>Malacostraca</taxon>
        <taxon>Eumalacostraca</taxon>
        <taxon>Peracarida</taxon>
        <taxon>Isopoda</taxon>
        <taxon>Oniscidea</taxon>
        <taxon>Crinocheta</taxon>
        <taxon>Armadillidiidae</taxon>
        <taxon>Armadillidium</taxon>
    </lineage>
</organism>
<dbReference type="AlphaFoldDB" id="A0A5N5SKP6"/>
<protein>
    <submittedName>
        <fullName evidence="1">Uncharacterized protein</fullName>
    </submittedName>
</protein>
<dbReference type="Proteomes" id="UP000326759">
    <property type="component" value="Unassembled WGS sequence"/>
</dbReference>
<proteinExistence type="predicted"/>
<dbReference type="EMBL" id="SEYY01023894">
    <property type="protein sequence ID" value="KAB7494556.1"/>
    <property type="molecule type" value="Genomic_DNA"/>
</dbReference>
<evidence type="ECO:0000313" key="2">
    <source>
        <dbReference type="Proteomes" id="UP000326759"/>
    </source>
</evidence>
<accession>A0A5N5SKP6</accession>
<keyword evidence="2" id="KW-1185">Reference proteome</keyword>